<keyword evidence="6" id="KW-1185">Reference proteome</keyword>
<reference evidence="5 6" key="1">
    <citation type="submission" date="2019-11" db="EMBL/GenBank/DDBJ databases">
        <title>Draft genome of Amycolatopsis RM579.</title>
        <authorList>
            <person name="Duangmal K."/>
            <person name="Mingma R."/>
        </authorList>
    </citation>
    <scope>NUCLEOTIDE SEQUENCE [LARGE SCALE GENOMIC DNA]</scope>
    <source>
        <strain evidence="5 6">RM579</strain>
    </source>
</reference>
<evidence type="ECO:0000313" key="6">
    <source>
        <dbReference type="Proteomes" id="UP000440096"/>
    </source>
</evidence>
<feature type="chain" id="PRO_5026832157" evidence="3">
    <location>
        <begin position="27"/>
        <end position="402"/>
    </location>
</feature>
<dbReference type="Gene3D" id="3.40.50.2300">
    <property type="match status" value="2"/>
</dbReference>
<dbReference type="InterPro" id="IPR051010">
    <property type="entry name" value="BCAA_transport"/>
</dbReference>
<name>A0A6N7Z389_9PSEU</name>
<protein>
    <submittedName>
        <fullName evidence="5">ABC transporter substrate-binding protein</fullName>
    </submittedName>
</protein>
<evidence type="ECO:0000256" key="3">
    <source>
        <dbReference type="SAM" id="SignalP"/>
    </source>
</evidence>
<evidence type="ECO:0000256" key="1">
    <source>
        <dbReference type="ARBA" id="ARBA00010062"/>
    </source>
</evidence>
<comment type="similarity">
    <text evidence="1">Belongs to the leucine-binding protein family.</text>
</comment>
<keyword evidence="2 3" id="KW-0732">Signal</keyword>
<gene>
    <name evidence="5" type="ORF">GKO32_10770</name>
</gene>
<evidence type="ECO:0000313" key="5">
    <source>
        <dbReference type="EMBL" id="MTD54454.1"/>
    </source>
</evidence>
<dbReference type="AlphaFoldDB" id="A0A6N7Z389"/>
<dbReference type="SUPFAM" id="SSF53822">
    <property type="entry name" value="Periplasmic binding protein-like I"/>
    <property type="match status" value="1"/>
</dbReference>
<dbReference type="InterPro" id="IPR028081">
    <property type="entry name" value="Leu-bd"/>
</dbReference>
<evidence type="ECO:0000259" key="4">
    <source>
        <dbReference type="Pfam" id="PF13458"/>
    </source>
</evidence>
<evidence type="ECO:0000256" key="2">
    <source>
        <dbReference type="ARBA" id="ARBA00022729"/>
    </source>
</evidence>
<dbReference type="PROSITE" id="PS51257">
    <property type="entry name" value="PROKAR_LIPOPROTEIN"/>
    <property type="match status" value="1"/>
</dbReference>
<dbReference type="Pfam" id="PF13458">
    <property type="entry name" value="Peripla_BP_6"/>
    <property type="match status" value="1"/>
</dbReference>
<dbReference type="Proteomes" id="UP000440096">
    <property type="component" value="Unassembled WGS sequence"/>
</dbReference>
<dbReference type="RefSeq" id="WP_154756673.1">
    <property type="nucleotide sequence ID" value="NZ_WMBA01000012.1"/>
</dbReference>
<accession>A0A6N7Z389</accession>
<feature type="domain" description="Leucine-binding protein" evidence="4">
    <location>
        <begin position="35"/>
        <end position="360"/>
    </location>
</feature>
<dbReference type="InterPro" id="IPR028082">
    <property type="entry name" value="Peripla_BP_I"/>
</dbReference>
<sequence length="402" mass="40774">MRIKRGRQALAALSALALLAGCGSTATSGSGGGSEIKIGSMASLTSSVYQVPEYKAGFQAAADSVNAAGGVNGRKLNVVSFCDTTYTQNGELGCARSIVGSKADVVVGPYTQIDQTGSVWKVFQAAKIPVIGGDGGSVAELNDPNSFPLSSGFAGGFIGTAQGVVDAGAKTIAIVIDTNPVGQFAADMITNSLKDKGVTNVRTVKVDPNVDPTFATSVARATSGGVDGVIIAAAPVNVARFVDASKGAGYQGKIVVTSQIFPTQVIQQLGPKADGVIVDNNLAFTNDTNNPGVQKFKADMAKYAPQAPLNTDSETGWATVQLFAKAAAGAKSYDSAGLLAAFQAVETPIDIGVTGSWAVVGRAGTVPNLPRVLNPGIAFGVVKNGEVVPDGRGFINVFSKAP</sequence>
<dbReference type="PANTHER" id="PTHR30483">
    <property type="entry name" value="LEUCINE-SPECIFIC-BINDING PROTEIN"/>
    <property type="match status" value="1"/>
</dbReference>
<dbReference type="PANTHER" id="PTHR30483:SF6">
    <property type="entry name" value="PERIPLASMIC BINDING PROTEIN OF ABC TRANSPORTER FOR NATURAL AMINO ACIDS"/>
    <property type="match status" value="1"/>
</dbReference>
<dbReference type="EMBL" id="WMBA01000012">
    <property type="protein sequence ID" value="MTD54454.1"/>
    <property type="molecule type" value="Genomic_DNA"/>
</dbReference>
<proteinExistence type="inferred from homology"/>
<dbReference type="OrthoDB" id="26870at2"/>
<feature type="signal peptide" evidence="3">
    <location>
        <begin position="1"/>
        <end position="26"/>
    </location>
</feature>
<comment type="caution">
    <text evidence="5">The sequence shown here is derived from an EMBL/GenBank/DDBJ whole genome shotgun (WGS) entry which is preliminary data.</text>
</comment>
<organism evidence="5 6">
    <name type="scientific">Amycolatopsis pithecellobii</name>
    <dbReference type="NCBI Taxonomy" id="664692"/>
    <lineage>
        <taxon>Bacteria</taxon>
        <taxon>Bacillati</taxon>
        <taxon>Actinomycetota</taxon>
        <taxon>Actinomycetes</taxon>
        <taxon>Pseudonocardiales</taxon>
        <taxon>Pseudonocardiaceae</taxon>
        <taxon>Amycolatopsis</taxon>
    </lineage>
</organism>